<evidence type="ECO:0000256" key="1">
    <source>
        <dbReference type="ARBA" id="ARBA00001911"/>
    </source>
</evidence>
<dbReference type="GO" id="GO:0008706">
    <property type="term" value="F:6-phospho-beta-glucosidase activity"/>
    <property type="evidence" value="ECO:0007669"/>
    <property type="project" value="UniProtKB-EC"/>
</dbReference>
<dbReference type="SUPFAM" id="SSF56327">
    <property type="entry name" value="LDH C-terminal domain-like"/>
    <property type="match status" value="1"/>
</dbReference>
<dbReference type="InterPro" id="IPR001088">
    <property type="entry name" value="Glyco_hydro_4"/>
</dbReference>
<evidence type="ECO:0000256" key="6">
    <source>
        <dbReference type="ARBA" id="ARBA00023295"/>
    </source>
</evidence>
<dbReference type="Pfam" id="PF11975">
    <property type="entry name" value="Glyco_hydro_4C"/>
    <property type="match status" value="1"/>
</dbReference>
<accession>A0A377K5I4</accession>
<protein>
    <submittedName>
        <fullName evidence="8">6-phospho-beta-glucosidase</fullName>
        <ecNumber evidence="8">3.2.1.86</ecNumber>
    </submittedName>
</protein>
<dbReference type="PANTHER" id="PTHR32092">
    <property type="entry name" value="6-PHOSPHO-BETA-GLUCOSIDASE-RELATED"/>
    <property type="match status" value="1"/>
</dbReference>
<keyword evidence="3 8" id="KW-0378">Hydrolase</keyword>
<evidence type="ECO:0000256" key="4">
    <source>
        <dbReference type="ARBA" id="ARBA00023027"/>
    </source>
</evidence>
<organism evidence="8 9">
    <name type="scientific">Escherichia coli</name>
    <dbReference type="NCBI Taxonomy" id="562"/>
    <lineage>
        <taxon>Bacteria</taxon>
        <taxon>Pseudomonadati</taxon>
        <taxon>Pseudomonadota</taxon>
        <taxon>Gammaproteobacteria</taxon>
        <taxon>Enterobacterales</taxon>
        <taxon>Enterobacteriaceae</taxon>
        <taxon>Escherichia</taxon>
    </lineage>
</organism>
<evidence type="ECO:0000256" key="2">
    <source>
        <dbReference type="ARBA" id="ARBA00022723"/>
    </source>
</evidence>
<evidence type="ECO:0000256" key="3">
    <source>
        <dbReference type="ARBA" id="ARBA00022801"/>
    </source>
</evidence>
<name>A0A377K5I4_ECOLX</name>
<dbReference type="Proteomes" id="UP000254181">
    <property type="component" value="Unassembled WGS sequence"/>
</dbReference>
<dbReference type="GO" id="GO:0016616">
    <property type="term" value="F:oxidoreductase activity, acting on the CH-OH group of donors, NAD or NADP as acceptor"/>
    <property type="evidence" value="ECO:0007669"/>
    <property type="project" value="InterPro"/>
</dbReference>
<evidence type="ECO:0000313" key="8">
    <source>
        <dbReference type="EMBL" id="STP19710.1"/>
    </source>
</evidence>
<reference evidence="8 9" key="1">
    <citation type="submission" date="2018-06" db="EMBL/GenBank/DDBJ databases">
        <authorList>
            <consortium name="Pathogen Informatics"/>
            <person name="Doyle S."/>
        </authorList>
    </citation>
    <scope>NUCLEOTIDE SEQUENCE [LARGE SCALE GENOMIC DNA]</scope>
    <source>
        <strain evidence="8 9">NCTC9075</strain>
    </source>
</reference>
<dbReference type="EC" id="3.2.1.86" evidence="8"/>
<proteinExistence type="predicted"/>
<evidence type="ECO:0000313" key="9">
    <source>
        <dbReference type="Proteomes" id="UP000254181"/>
    </source>
</evidence>
<gene>
    <name evidence="8" type="primary">celF_2</name>
    <name evidence="8" type="ORF">NCTC9075_03138</name>
</gene>
<dbReference type="GO" id="GO:0005975">
    <property type="term" value="P:carbohydrate metabolic process"/>
    <property type="evidence" value="ECO:0007669"/>
    <property type="project" value="InterPro"/>
</dbReference>
<sequence length="94" mass="10346">MTCTLGRDGATPHPRITHFDDKVMGLIHTIKGFEIAASNAALSGEFNDVLLALNLSPLVHSDRDAELLAREMILAHEKWLPNFADCIAELKKAH</sequence>
<evidence type="ECO:0000256" key="5">
    <source>
        <dbReference type="ARBA" id="ARBA00023211"/>
    </source>
</evidence>
<feature type="domain" description="Glycosyl hydrolase family 4 C-terminal" evidence="7">
    <location>
        <begin position="2"/>
        <end position="59"/>
    </location>
</feature>
<dbReference type="AlphaFoldDB" id="A0A377K5I4"/>
<comment type="cofactor">
    <cofactor evidence="1">
        <name>NAD(+)</name>
        <dbReference type="ChEBI" id="CHEBI:57540"/>
    </cofactor>
</comment>
<dbReference type="GO" id="GO:0046872">
    <property type="term" value="F:metal ion binding"/>
    <property type="evidence" value="ECO:0007669"/>
    <property type="project" value="UniProtKB-KW"/>
</dbReference>
<keyword evidence="6 8" id="KW-0326">Glycosidase</keyword>
<dbReference type="PANTHER" id="PTHR32092:SF5">
    <property type="entry name" value="6-PHOSPHO-BETA-GLUCOSIDASE"/>
    <property type="match status" value="1"/>
</dbReference>
<keyword evidence="2" id="KW-0479">Metal-binding</keyword>
<dbReference type="InterPro" id="IPR015955">
    <property type="entry name" value="Lactate_DH/Glyco_Ohase_4_C"/>
</dbReference>
<evidence type="ECO:0000259" key="7">
    <source>
        <dbReference type="Pfam" id="PF11975"/>
    </source>
</evidence>
<dbReference type="InterPro" id="IPR022616">
    <property type="entry name" value="Glyco_hydro_4_C"/>
</dbReference>
<dbReference type="Gene3D" id="3.90.110.10">
    <property type="entry name" value="Lactate dehydrogenase/glycoside hydrolase, family 4, C-terminal"/>
    <property type="match status" value="1"/>
</dbReference>
<dbReference type="EMBL" id="UGEM01000004">
    <property type="protein sequence ID" value="STP19710.1"/>
    <property type="molecule type" value="Genomic_DNA"/>
</dbReference>
<keyword evidence="4" id="KW-0520">NAD</keyword>
<keyword evidence="5" id="KW-0464">Manganese</keyword>